<sequence length="293" mass="33262">MQAHLYPTRQTTLFLVFLILSSLPVLGTGCTSSEPTEYRQFSDQIDQKSQDTSPTEIVDSKSSVDSQQTQNAATTPETRSPPEIDKPKETSEEKILAQATSKQTVQKTETKVSEDKTLALVARKPNPKDRALTEQEKKELAALEPREVKLLIKNRTFQKTSPGDALRVSYDDIDLLKVLNMEPVTPNAPELMPQWLKNLDGARIRIRGFMYPPFQQTGNEFFMLARDNQICCFGKNPKIYDLFPVVMRDGVTTDYILNRPFDVVGTFHIKAESIDDELERIYMIDDAIVIDQK</sequence>
<evidence type="ECO:0008006" key="4">
    <source>
        <dbReference type="Google" id="ProtNLM"/>
    </source>
</evidence>
<gene>
    <name evidence="2" type="ORF">V144x_55500</name>
</gene>
<dbReference type="EMBL" id="CP037920">
    <property type="protein sequence ID" value="QDU00037.1"/>
    <property type="molecule type" value="Genomic_DNA"/>
</dbReference>
<name>A0A517W454_9PLAN</name>
<proteinExistence type="predicted"/>
<feature type="compositionally biased region" description="Polar residues" evidence="1">
    <location>
        <begin position="50"/>
        <end position="78"/>
    </location>
</feature>
<feature type="compositionally biased region" description="Basic and acidic residues" evidence="1">
    <location>
        <begin position="80"/>
        <end position="95"/>
    </location>
</feature>
<dbReference type="KEGG" id="gaw:V144x_55500"/>
<dbReference type="RefSeq" id="WP_144990041.1">
    <property type="nucleotide sequence ID" value="NZ_CP037920.1"/>
</dbReference>
<feature type="compositionally biased region" description="Polar residues" evidence="1">
    <location>
        <begin position="31"/>
        <end position="44"/>
    </location>
</feature>
<dbReference type="Proteomes" id="UP000318704">
    <property type="component" value="Chromosome"/>
</dbReference>
<evidence type="ECO:0000313" key="2">
    <source>
        <dbReference type="EMBL" id="QDU00037.1"/>
    </source>
</evidence>
<feature type="compositionally biased region" description="Polar residues" evidence="1">
    <location>
        <begin position="98"/>
        <end position="107"/>
    </location>
</feature>
<protein>
    <recommendedName>
        <fullName evidence="4">DUF3299 domain-containing protein</fullName>
    </recommendedName>
</protein>
<evidence type="ECO:0000313" key="3">
    <source>
        <dbReference type="Proteomes" id="UP000318704"/>
    </source>
</evidence>
<accession>A0A517W454</accession>
<evidence type="ECO:0000256" key="1">
    <source>
        <dbReference type="SAM" id="MobiDB-lite"/>
    </source>
</evidence>
<dbReference type="AlphaFoldDB" id="A0A517W454"/>
<feature type="region of interest" description="Disordered" evidence="1">
    <location>
        <begin position="31"/>
        <end position="110"/>
    </location>
</feature>
<organism evidence="2 3">
    <name type="scientific">Gimesia aquarii</name>
    <dbReference type="NCBI Taxonomy" id="2527964"/>
    <lineage>
        <taxon>Bacteria</taxon>
        <taxon>Pseudomonadati</taxon>
        <taxon>Planctomycetota</taxon>
        <taxon>Planctomycetia</taxon>
        <taxon>Planctomycetales</taxon>
        <taxon>Planctomycetaceae</taxon>
        <taxon>Gimesia</taxon>
    </lineage>
</organism>
<dbReference type="Gene3D" id="2.40.50.870">
    <property type="entry name" value="Protein of unknown function (DUF3299)"/>
    <property type="match status" value="1"/>
</dbReference>
<reference evidence="2 3" key="1">
    <citation type="submission" date="2019-03" db="EMBL/GenBank/DDBJ databases">
        <title>Deep-cultivation of Planctomycetes and their phenomic and genomic characterization uncovers novel biology.</title>
        <authorList>
            <person name="Wiegand S."/>
            <person name="Jogler M."/>
            <person name="Boedeker C."/>
            <person name="Pinto D."/>
            <person name="Vollmers J."/>
            <person name="Rivas-Marin E."/>
            <person name="Kohn T."/>
            <person name="Peeters S.H."/>
            <person name="Heuer A."/>
            <person name="Rast P."/>
            <person name="Oberbeckmann S."/>
            <person name="Bunk B."/>
            <person name="Jeske O."/>
            <person name="Meyerdierks A."/>
            <person name="Storesund J.E."/>
            <person name="Kallscheuer N."/>
            <person name="Luecker S."/>
            <person name="Lage O.M."/>
            <person name="Pohl T."/>
            <person name="Merkel B.J."/>
            <person name="Hornburger P."/>
            <person name="Mueller R.-W."/>
            <person name="Bruemmer F."/>
            <person name="Labrenz M."/>
            <person name="Spormann A.M."/>
            <person name="Op den Camp H."/>
            <person name="Overmann J."/>
            <person name="Amann R."/>
            <person name="Jetten M.S.M."/>
            <person name="Mascher T."/>
            <person name="Medema M.H."/>
            <person name="Devos D.P."/>
            <person name="Kaster A.-K."/>
            <person name="Ovreas L."/>
            <person name="Rohde M."/>
            <person name="Galperin M.Y."/>
            <person name="Jogler C."/>
        </authorList>
    </citation>
    <scope>NUCLEOTIDE SEQUENCE [LARGE SCALE GENOMIC DNA]</scope>
    <source>
        <strain evidence="2 3">V144</strain>
    </source>
</reference>